<dbReference type="Pfam" id="PF08564">
    <property type="entry name" value="CDC37_C"/>
    <property type="match status" value="1"/>
</dbReference>
<reference evidence="12 13" key="2">
    <citation type="journal article" date="2007" name="PLoS Biol.">
        <title>Principles of genome evolution in the Drosophila melanogaster species group.</title>
        <authorList>
            <person name="Ranz J.M."/>
            <person name="Maurin D."/>
            <person name="Chan Y.S."/>
            <person name="von Grotthuss M."/>
            <person name="Hillier L.W."/>
            <person name="Roote J."/>
            <person name="Ashburner M."/>
            <person name="Bergman C.M."/>
        </authorList>
    </citation>
    <scope>NUCLEOTIDE SEQUENCE [LARGE SCALE GENOMIC DNA]</scope>
    <source>
        <strain evidence="13">Tai18E2 / Tucson 14021-0261.01</strain>
    </source>
</reference>
<evidence type="ECO:0000256" key="2">
    <source>
        <dbReference type="ARBA" id="ARBA00006222"/>
    </source>
</evidence>
<dbReference type="SMART" id="SM01070">
    <property type="entry name" value="CDC37_M"/>
    <property type="match status" value="1"/>
</dbReference>
<dbReference type="SMART" id="SM01069">
    <property type="entry name" value="CDC37_C"/>
    <property type="match status" value="1"/>
</dbReference>
<evidence type="ECO:0000256" key="1">
    <source>
        <dbReference type="ARBA" id="ARBA00004496"/>
    </source>
</evidence>
<organism evidence="12 13">
    <name type="scientific">Drosophila yakuba</name>
    <name type="common">Fruit fly</name>
    <dbReference type="NCBI Taxonomy" id="7245"/>
    <lineage>
        <taxon>Eukaryota</taxon>
        <taxon>Metazoa</taxon>
        <taxon>Ecdysozoa</taxon>
        <taxon>Arthropoda</taxon>
        <taxon>Hexapoda</taxon>
        <taxon>Insecta</taxon>
        <taxon>Pterygota</taxon>
        <taxon>Neoptera</taxon>
        <taxon>Endopterygota</taxon>
        <taxon>Diptera</taxon>
        <taxon>Brachycera</taxon>
        <taxon>Muscomorpha</taxon>
        <taxon>Ephydroidea</taxon>
        <taxon>Drosophilidae</taxon>
        <taxon>Drosophila</taxon>
        <taxon>Sophophora</taxon>
    </lineage>
</organism>
<feature type="domain" description="Cdc37 Hsp90 binding" evidence="10">
    <location>
        <begin position="174"/>
        <end position="338"/>
    </location>
</feature>
<dbReference type="GO" id="GO:0002052">
    <property type="term" value="P:positive regulation of neuroblast proliferation"/>
    <property type="evidence" value="ECO:0007669"/>
    <property type="project" value="EnsemblMetazoa"/>
</dbReference>
<dbReference type="InterPro" id="IPR013874">
    <property type="entry name" value="Cdc37_Hsp90-bd"/>
</dbReference>
<feature type="region of interest" description="Disordered" evidence="8">
    <location>
        <begin position="401"/>
        <end position="449"/>
    </location>
</feature>
<keyword evidence="5" id="KW-0143">Chaperone</keyword>
<dbReference type="GO" id="GO:0005158">
    <property type="term" value="F:insulin receptor binding"/>
    <property type="evidence" value="ECO:0007669"/>
    <property type="project" value="EnsemblMetazoa"/>
</dbReference>
<dbReference type="GO" id="GO:0019901">
    <property type="term" value="F:protein kinase binding"/>
    <property type="evidence" value="ECO:0007669"/>
    <property type="project" value="InterPro"/>
</dbReference>
<dbReference type="GO" id="GO:0005737">
    <property type="term" value="C:cytoplasm"/>
    <property type="evidence" value="ECO:0007669"/>
    <property type="project" value="UniProtKB-SubCell"/>
</dbReference>
<evidence type="ECO:0000256" key="6">
    <source>
        <dbReference type="ARBA" id="ARBA00031396"/>
    </source>
</evidence>
<dbReference type="Gene3D" id="6.10.140.250">
    <property type="match status" value="1"/>
</dbReference>
<dbReference type="KEGG" id="dya:Dyak_GE21187"/>
<dbReference type="Pfam" id="PF08565">
    <property type="entry name" value="CDC37_M"/>
    <property type="match status" value="1"/>
</dbReference>
<reference evidence="12 13" key="1">
    <citation type="journal article" date="2007" name="Nature">
        <title>Evolution of genes and genomes on the Drosophila phylogeny.</title>
        <authorList>
            <consortium name="Drosophila 12 Genomes Consortium"/>
            <person name="Clark A.G."/>
            <person name="Eisen M.B."/>
            <person name="Smith D.R."/>
            <person name="Bergman C.M."/>
            <person name="Oliver B."/>
            <person name="Markow T.A."/>
            <person name="Kaufman T.C."/>
            <person name="Kellis M."/>
            <person name="Gelbart W."/>
            <person name="Iyer V.N."/>
            <person name="Pollard D.A."/>
            <person name="Sackton T.B."/>
            <person name="Larracuente A.M."/>
            <person name="Singh N.D."/>
            <person name="Abad J.P."/>
            <person name="Abt D.N."/>
            <person name="Adryan B."/>
            <person name="Aguade M."/>
            <person name="Akashi H."/>
            <person name="Anderson W.W."/>
            <person name="Aquadro C.F."/>
            <person name="Ardell D.H."/>
            <person name="Arguello R."/>
            <person name="Artieri C.G."/>
            <person name="Barbash D.A."/>
            <person name="Barker D."/>
            <person name="Barsanti P."/>
            <person name="Batterham P."/>
            <person name="Batzoglou S."/>
            <person name="Begun D."/>
            <person name="Bhutkar A."/>
            <person name="Blanco E."/>
            <person name="Bosak S.A."/>
            <person name="Bradley R.K."/>
            <person name="Brand A.D."/>
            <person name="Brent M.R."/>
            <person name="Brooks A.N."/>
            <person name="Brown R.H."/>
            <person name="Butlin R.K."/>
            <person name="Caggese C."/>
            <person name="Calvi B.R."/>
            <person name="Bernardo de Carvalho A."/>
            <person name="Caspi A."/>
            <person name="Castrezana S."/>
            <person name="Celniker S.E."/>
            <person name="Chang J.L."/>
            <person name="Chapple C."/>
            <person name="Chatterji S."/>
            <person name="Chinwalla A."/>
            <person name="Civetta A."/>
            <person name="Clifton S.W."/>
            <person name="Comeron J.M."/>
            <person name="Costello J.C."/>
            <person name="Coyne J.A."/>
            <person name="Daub J."/>
            <person name="David R.G."/>
            <person name="Delcher A.L."/>
            <person name="Delehaunty K."/>
            <person name="Do C.B."/>
            <person name="Ebling H."/>
            <person name="Edwards K."/>
            <person name="Eickbush T."/>
            <person name="Evans J.D."/>
            <person name="Filipski A."/>
            <person name="Findeiss S."/>
            <person name="Freyhult E."/>
            <person name="Fulton L."/>
            <person name="Fulton R."/>
            <person name="Garcia A.C."/>
            <person name="Gardiner A."/>
            <person name="Garfield D.A."/>
            <person name="Garvin B.E."/>
            <person name="Gibson G."/>
            <person name="Gilbert D."/>
            <person name="Gnerre S."/>
            <person name="Godfrey J."/>
            <person name="Good R."/>
            <person name="Gotea V."/>
            <person name="Gravely B."/>
            <person name="Greenberg A.J."/>
            <person name="Griffiths-Jones S."/>
            <person name="Gross S."/>
            <person name="Guigo R."/>
            <person name="Gustafson E.A."/>
            <person name="Haerty W."/>
            <person name="Hahn M.W."/>
            <person name="Halligan D.L."/>
            <person name="Halpern A.L."/>
            <person name="Halter G.M."/>
            <person name="Han M.V."/>
            <person name="Heger A."/>
            <person name="Hillier L."/>
            <person name="Hinrichs A.S."/>
            <person name="Holmes I."/>
            <person name="Hoskins R.A."/>
            <person name="Hubisz M.J."/>
            <person name="Hultmark D."/>
            <person name="Huntley M.A."/>
            <person name="Jaffe D.B."/>
            <person name="Jagadeeshan S."/>
            <person name="Jeck W.R."/>
            <person name="Johnson J."/>
            <person name="Jones C.D."/>
            <person name="Jordan W.C."/>
            <person name="Karpen G.H."/>
            <person name="Kataoka E."/>
            <person name="Keightley P.D."/>
            <person name="Kheradpour P."/>
            <person name="Kirkness E.F."/>
            <person name="Koerich L.B."/>
            <person name="Kristiansen K."/>
            <person name="Kudrna D."/>
            <person name="Kulathinal R.J."/>
            <person name="Kumar S."/>
            <person name="Kwok R."/>
            <person name="Lander E."/>
            <person name="Langley C.H."/>
            <person name="Lapoint R."/>
            <person name="Lazzaro B.P."/>
            <person name="Lee S.J."/>
            <person name="Levesque L."/>
            <person name="Li R."/>
            <person name="Lin C.F."/>
            <person name="Lin M.F."/>
            <person name="Lindblad-Toh K."/>
            <person name="Llopart A."/>
            <person name="Long M."/>
            <person name="Low L."/>
            <person name="Lozovsky E."/>
            <person name="Lu J."/>
            <person name="Luo M."/>
            <person name="Machado C.A."/>
            <person name="Makalowski W."/>
            <person name="Marzo M."/>
            <person name="Matsuda M."/>
            <person name="Matzkin L."/>
            <person name="McAllister B."/>
            <person name="McBride C.S."/>
            <person name="McKernan B."/>
            <person name="McKernan K."/>
            <person name="Mendez-Lago M."/>
            <person name="Minx P."/>
            <person name="Mollenhauer M.U."/>
            <person name="Montooth K."/>
            <person name="Mount S.M."/>
            <person name="Mu X."/>
            <person name="Myers E."/>
            <person name="Negre B."/>
            <person name="Newfeld S."/>
            <person name="Nielsen R."/>
            <person name="Noor M.A."/>
            <person name="O'Grady P."/>
            <person name="Pachter L."/>
            <person name="Papaceit M."/>
            <person name="Parisi M.J."/>
            <person name="Parisi M."/>
            <person name="Parts L."/>
            <person name="Pedersen J.S."/>
            <person name="Pesole G."/>
            <person name="Phillippy A.M."/>
            <person name="Ponting C.P."/>
            <person name="Pop M."/>
            <person name="Porcelli D."/>
            <person name="Powell J.R."/>
            <person name="Prohaska S."/>
            <person name="Pruitt K."/>
            <person name="Puig M."/>
            <person name="Quesneville H."/>
            <person name="Ram K.R."/>
            <person name="Rand D."/>
            <person name="Rasmussen M.D."/>
            <person name="Reed L.K."/>
            <person name="Reenan R."/>
            <person name="Reily A."/>
            <person name="Remington K.A."/>
            <person name="Rieger T.T."/>
            <person name="Ritchie M.G."/>
            <person name="Robin C."/>
            <person name="Rogers Y.H."/>
            <person name="Rohde C."/>
            <person name="Rozas J."/>
            <person name="Rubenfield M.J."/>
            <person name="Ruiz A."/>
            <person name="Russo S."/>
            <person name="Salzberg S.L."/>
            <person name="Sanchez-Gracia A."/>
            <person name="Saranga D.J."/>
            <person name="Sato H."/>
            <person name="Schaeffer S.W."/>
            <person name="Schatz M.C."/>
            <person name="Schlenke T."/>
            <person name="Schwartz R."/>
            <person name="Segarra C."/>
            <person name="Singh R.S."/>
            <person name="Sirot L."/>
            <person name="Sirota M."/>
            <person name="Sisneros N.B."/>
            <person name="Smith C.D."/>
            <person name="Smith T.F."/>
            <person name="Spieth J."/>
            <person name="Stage D.E."/>
            <person name="Stark A."/>
            <person name="Stephan W."/>
            <person name="Strausberg R.L."/>
            <person name="Strempel S."/>
            <person name="Sturgill D."/>
            <person name="Sutton G."/>
            <person name="Sutton G.G."/>
            <person name="Tao W."/>
            <person name="Teichmann S."/>
            <person name="Tobari Y.N."/>
            <person name="Tomimura Y."/>
            <person name="Tsolas J.M."/>
            <person name="Valente V.L."/>
            <person name="Venter E."/>
            <person name="Venter J.C."/>
            <person name="Vicario S."/>
            <person name="Vieira F.G."/>
            <person name="Vilella A.J."/>
            <person name="Villasante A."/>
            <person name="Walenz B."/>
            <person name="Wang J."/>
            <person name="Wasserman M."/>
            <person name="Watts T."/>
            <person name="Wilson D."/>
            <person name="Wilson R.K."/>
            <person name="Wing R.A."/>
            <person name="Wolfner M.F."/>
            <person name="Wong A."/>
            <person name="Wong G.K."/>
            <person name="Wu C.I."/>
            <person name="Wu G."/>
            <person name="Yamamoto D."/>
            <person name="Yang H.P."/>
            <person name="Yang S.P."/>
            <person name="Yorke J.A."/>
            <person name="Yoshida K."/>
            <person name="Zdobnov E."/>
            <person name="Zhang P."/>
            <person name="Zhang Y."/>
            <person name="Zimin A.V."/>
            <person name="Baldwin J."/>
            <person name="Abdouelleil A."/>
            <person name="Abdulkadir J."/>
            <person name="Abebe A."/>
            <person name="Abera B."/>
            <person name="Abreu J."/>
            <person name="Acer S.C."/>
            <person name="Aftuck L."/>
            <person name="Alexander A."/>
            <person name="An P."/>
            <person name="Anderson E."/>
            <person name="Anderson S."/>
            <person name="Arachi H."/>
            <person name="Azer M."/>
            <person name="Bachantsang P."/>
            <person name="Barry A."/>
            <person name="Bayul T."/>
            <person name="Berlin A."/>
            <person name="Bessette D."/>
            <person name="Bloom T."/>
            <person name="Blye J."/>
            <person name="Boguslavskiy L."/>
            <person name="Bonnet C."/>
            <person name="Boukhgalter B."/>
            <person name="Bourzgui I."/>
            <person name="Brown A."/>
            <person name="Cahill P."/>
            <person name="Channer S."/>
            <person name="Cheshatsang Y."/>
            <person name="Chuda L."/>
            <person name="Citroen M."/>
            <person name="Collymore A."/>
            <person name="Cooke P."/>
            <person name="Costello M."/>
            <person name="D'Aco K."/>
            <person name="Daza R."/>
            <person name="De Haan G."/>
            <person name="DeGray S."/>
            <person name="DeMaso C."/>
            <person name="Dhargay N."/>
            <person name="Dooley K."/>
            <person name="Dooley E."/>
            <person name="Doricent M."/>
            <person name="Dorje P."/>
            <person name="Dorjee K."/>
            <person name="Dupes A."/>
            <person name="Elong R."/>
            <person name="Falk J."/>
            <person name="Farina A."/>
            <person name="Faro S."/>
            <person name="Ferguson D."/>
            <person name="Fisher S."/>
            <person name="Foley C.D."/>
            <person name="Franke A."/>
            <person name="Friedrich D."/>
            <person name="Gadbois L."/>
            <person name="Gearin G."/>
            <person name="Gearin C.R."/>
            <person name="Giannoukos G."/>
            <person name="Goode T."/>
            <person name="Graham J."/>
            <person name="Grandbois E."/>
            <person name="Grewal S."/>
            <person name="Gyaltsen K."/>
            <person name="Hafez N."/>
            <person name="Hagos B."/>
            <person name="Hall J."/>
            <person name="Henson C."/>
            <person name="Hollinger A."/>
            <person name="Honan T."/>
            <person name="Huard M.D."/>
            <person name="Hughes L."/>
            <person name="Hurhula B."/>
            <person name="Husby M.E."/>
            <person name="Kamat A."/>
            <person name="Kanga B."/>
            <person name="Kashin S."/>
            <person name="Khazanovich D."/>
            <person name="Kisner P."/>
            <person name="Lance K."/>
            <person name="Lara M."/>
            <person name="Lee W."/>
            <person name="Lennon N."/>
            <person name="Letendre F."/>
            <person name="LeVine R."/>
            <person name="Lipovsky A."/>
            <person name="Liu X."/>
            <person name="Liu J."/>
            <person name="Liu S."/>
            <person name="Lokyitsang T."/>
            <person name="Lokyitsang Y."/>
            <person name="Lubonja R."/>
            <person name="Lui A."/>
            <person name="MacDonald P."/>
            <person name="Magnisalis V."/>
            <person name="Maru K."/>
            <person name="Matthews C."/>
            <person name="McCusker W."/>
            <person name="McDonough S."/>
            <person name="Mehta T."/>
            <person name="Meldrim J."/>
            <person name="Meneus L."/>
            <person name="Mihai O."/>
            <person name="Mihalev A."/>
            <person name="Mihova T."/>
            <person name="Mittelman R."/>
            <person name="Mlenga V."/>
            <person name="Montmayeur A."/>
            <person name="Mulrain L."/>
            <person name="Navidi A."/>
            <person name="Naylor J."/>
            <person name="Negash T."/>
            <person name="Nguyen T."/>
            <person name="Nguyen N."/>
            <person name="Nicol R."/>
            <person name="Norbu C."/>
            <person name="Norbu N."/>
            <person name="Novod N."/>
            <person name="O'Neill B."/>
            <person name="Osman S."/>
            <person name="Markiewicz E."/>
            <person name="Oyono O.L."/>
            <person name="Patti C."/>
            <person name="Phunkhang P."/>
            <person name="Pierre F."/>
            <person name="Priest M."/>
            <person name="Raghuraman S."/>
            <person name="Rege F."/>
            <person name="Reyes R."/>
            <person name="Rise C."/>
            <person name="Rogov P."/>
            <person name="Ross K."/>
            <person name="Ryan E."/>
            <person name="Settipalli S."/>
            <person name="Shea T."/>
            <person name="Sherpa N."/>
            <person name="Shi L."/>
            <person name="Shih D."/>
            <person name="Sparrow T."/>
            <person name="Spaulding J."/>
            <person name="Stalker J."/>
            <person name="Stange-Thomann N."/>
            <person name="Stavropoulos S."/>
            <person name="Stone C."/>
            <person name="Strader C."/>
            <person name="Tesfaye S."/>
            <person name="Thomson T."/>
            <person name="Thoulutsang Y."/>
            <person name="Thoulutsang D."/>
            <person name="Topham K."/>
            <person name="Topping I."/>
            <person name="Tsamla T."/>
            <person name="Vassiliev H."/>
            <person name="Vo A."/>
            <person name="Wangchuk T."/>
            <person name="Wangdi T."/>
            <person name="Weiand M."/>
            <person name="Wilkinson J."/>
            <person name="Wilson A."/>
            <person name="Yadav S."/>
            <person name="Young G."/>
            <person name="Yu Q."/>
            <person name="Zembek L."/>
            <person name="Zhong D."/>
            <person name="Zimmer A."/>
            <person name="Zwirko Z."/>
            <person name="Jaffe D.B."/>
            <person name="Alvarez P."/>
            <person name="Brockman W."/>
            <person name="Butler J."/>
            <person name="Chin C."/>
            <person name="Gnerre S."/>
            <person name="Grabherr M."/>
            <person name="Kleber M."/>
            <person name="Mauceli E."/>
            <person name="MacCallum I."/>
        </authorList>
    </citation>
    <scope>NUCLEOTIDE SEQUENCE [LARGE SCALE GENOMIC DNA]</scope>
    <source>
        <strain evidence="13">Tai18E2 / Tucson 14021-0261.01</strain>
    </source>
</reference>
<feature type="domain" description="Cdc37 C-terminal" evidence="9">
    <location>
        <begin position="342"/>
        <end position="433"/>
    </location>
</feature>
<dbReference type="SMR" id="A0A0R1DV60"/>
<evidence type="ECO:0000256" key="8">
    <source>
        <dbReference type="SAM" id="MobiDB-lite"/>
    </source>
</evidence>
<protein>
    <recommendedName>
        <fullName evidence="3">Hsp90 co-chaperone Cdc37</fullName>
    </recommendedName>
    <alternativeName>
        <fullName evidence="6">Hsp90 chaperone protein kinase-targeting subunit</fullName>
    </alternativeName>
</protein>
<keyword evidence="7" id="KW-0175">Coiled coil</keyword>
<dbReference type="EMBL" id="CM000159">
    <property type="protein sequence ID" value="KRK00799.1"/>
    <property type="molecule type" value="Genomic_DNA"/>
</dbReference>
<feature type="region of interest" description="Disordered" evidence="8">
    <location>
        <begin position="36"/>
        <end position="59"/>
    </location>
</feature>
<feature type="compositionally biased region" description="Basic and acidic residues" evidence="8">
    <location>
        <begin position="421"/>
        <end position="438"/>
    </location>
</feature>
<evidence type="ECO:0000256" key="4">
    <source>
        <dbReference type="ARBA" id="ARBA00022490"/>
    </source>
</evidence>
<keyword evidence="13" id="KW-1185">Reference proteome</keyword>
<dbReference type="SMART" id="SM01071">
    <property type="entry name" value="CDC37_N"/>
    <property type="match status" value="1"/>
</dbReference>
<dbReference type="GO" id="GO:0031072">
    <property type="term" value="F:heat shock protein binding"/>
    <property type="evidence" value="ECO:0007669"/>
    <property type="project" value="TreeGrafter"/>
</dbReference>
<dbReference type="Proteomes" id="UP000002282">
    <property type="component" value="Chromosome 3L"/>
</dbReference>
<sequence>MQTQAFNKVKDISPTQNRFWQIPAVTLISRAIQKKKEAAENEQKPAAFTFKRSPHQRNSKMVDYSKWKNIEISDDEDDTHPNIDTPSLFRWRHQARVERMAEMDHEKDEFKKKRQSYQARLMDVKERISKKDGNEEALKKELEKIEAEGKELDRIENDMIKKEKKTPWNVDTISKPGFEKTVINKKAGRKPDENLSEEEREQRMKQFVKENEKLCKQYGMLRKYDDSKRFLQEHLHLVGEETANYLVIWSINLEMEEKHELMAHVAHQCICMQYILELAKQLDVDPRACVASFFSKIQHCQPEYRAQFESEIEGFKGRIQKRAQEKIQEAIAQAEEEERKERLGPGGLDPADVFESLPDELKACFESRDVELLQKTIAAMPVDVAKLHMKRCVDSGLWVPNAADLEGDKKEDDDSDDAAGGEEKTDDAKSESAAKEEPIYTGVSTEDVD</sequence>
<accession>A0A0R1DV60</accession>
<evidence type="ECO:0000313" key="13">
    <source>
        <dbReference type="Proteomes" id="UP000002282"/>
    </source>
</evidence>
<dbReference type="PANTHER" id="PTHR12800:SF4">
    <property type="entry name" value="HSP90 CO-CHAPERONE CDC37"/>
    <property type="match status" value="1"/>
</dbReference>
<name>A0A0R1DV60_DROYA</name>
<dbReference type="GO" id="GO:0051087">
    <property type="term" value="F:protein-folding chaperone binding"/>
    <property type="evidence" value="ECO:0007669"/>
    <property type="project" value="TreeGrafter"/>
</dbReference>
<dbReference type="OrthoDB" id="440202at2759"/>
<dbReference type="GO" id="GO:0006457">
    <property type="term" value="P:protein folding"/>
    <property type="evidence" value="ECO:0007669"/>
    <property type="project" value="TreeGrafter"/>
</dbReference>
<proteinExistence type="inferred from homology"/>
<dbReference type="PANTHER" id="PTHR12800">
    <property type="entry name" value="CDC37-RELATED"/>
    <property type="match status" value="1"/>
</dbReference>
<dbReference type="AlphaFoldDB" id="A0A0R1DV60"/>
<dbReference type="SUPFAM" id="SSF101391">
    <property type="entry name" value="Hsp90 co-chaperone CDC37"/>
    <property type="match status" value="1"/>
</dbReference>
<keyword evidence="4" id="KW-0963">Cytoplasm</keyword>
<dbReference type="GO" id="GO:0046628">
    <property type="term" value="P:positive regulation of insulin receptor signaling pathway"/>
    <property type="evidence" value="ECO:0007669"/>
    <property type="project" value="EnsemblMetazoa"/>
</dbReference>
<feature type="coiled-coil region" evidence="7">
    <location>
        <begin position="100"/>
        <end position="165"/>
    </location>
</feature>
<dbReference type="GO" id="GO:0051082">
    <property type="term" value="F:unfolded protein binding"/>
    <property type="evidence" value="ECO:0007669"/>
    <property type="project" value="TreeGrafter"/>
</dbReference>
<evidence type="ECO:0000256" key="3">
    <source>
        <dbReference type="ARBA" id="ARBA00020496"/>
    </source>
</evidence>
<evidence type="ECO:0000259" key="11">
    <source>
        <dbReference type="SMART" id="SM01071"/>
    </source>
</evidence>
<evidence type="ECO:0000259" key="9">
    <source>
        <dbReference type="SMART" id="SM01069"/>
    </source>
</evidence>
<evidence type="ECO:0000256" key="5">
    <source>
        <dbReference type="ARBA" id="ARBA00023186"/>
    </source>
</evidence>
<gene>
    <name evidence="12" type="primary">Dyak\GE21187</name>
    <name evidence="12" type="synonym">dyak_GLEANR_4969</name>
    <name evidence="12" type="synonym">GE21187</name>
    <name evidence="12" type="ORF">Dyak_GE21187</name>
</gene>
<comment type="similarity">
    <text evidence="2">Belongs to the CDC37 family.</text>
</comment>
<evidence type="ECO:0000259" key="10">
    <source>
        <dbReference type="SMART" id="SM01070"/>
    </source>
</evidence>
<dbReference type="GO" id="GO:0050821">
    <property type="term" value="P:protein stabilization"/>
    <property type="evidence" value="ECO:0007669"/>
    <property type="project" value="TreeGrafter"/>
</dbReference>
<evidence type="ECO:0000256" key="7">
    <source>
        <dbReference type="SAM" id="Coils"/>
    </source>
</evidence>
<dbReference type="FunFam" id="1.20.58.610:FF:000001">
    <property type="entry name" value="Hsp90 co-chaperone Cdc37-like 1"/>
    <property type="match status" value="1"/>
</dbReference>
<dbReference type="InterPro" id="IPR013873">
    <property type="entry name" value="Cdc37_C"/>
</dbReference>
<dbReference type="InterPro" id="IPR013855">
    <property type="entry name" value="Cdc37_N_dom"/>
</dbReference>
<dbReference type="InterPro" id="IPR004918">
    <property type="entry name" value="Cdc37"/>
</dbReference>
<dbReference type="Pfam" id="PF03234">
    <property type="entry name" value="CDC37_N"/>
    <property type="match status" value="1"/>
</dbReference>
<comment type="subcellular location">
    <subcellularLocation>
        <location evidence="1">Cytoplasm</location>
    </subcellularLocation>
</comment>
<dbReference type="InterPro" id="IPR038189">
    <property type="entry name" value="Cdc37_Hsp90-bd_sf"/>
</dbReference>
<dbReference type="Gene3D" id="1.20.58.610">
    <property type="entry name" value="Cdc37, Hsp90 binding domain"/>
    <property type="match status" value="1"/>
</dbReference>
<feature type="domain" description="Cdc37 N-terminal" evidence="11">
    <location>
        <begin position="61"/>
        <end position="181"/>
    </location>
</feature>
<evidence type="ECO:0000313" key="12">
    <source>
        <dbReference type="EMBL" id="KRK00799.1"/>
    </source>
</evidence>